<feature type="chain" id="PRO_5017217122" evidence="1">
    <location>
        <begin position="21"/>
        <end position="461"/>
    </location>
</feature>
<dbReference type="Pfam" id="PF07586">
    <property type="entry name" value="HXXSHH"/>
    <property type="match status" value="1"/>
</dbReference>
<reference evidence="3" key="1">
    <citation type="submission" date="2018-09" db="EMBL/GenBank/DDBJ databases">
        <authorList>
            <person name="Livingstone P.G."/>
            <person name="Whitworth D.E."/>
        </authorList>
    </citation>
    <scope>NUCLEOTIDE SEQUENCE [LARGE SCALE GENOMIC DNA]</scope>
    <source>
        <strain evidence="3">CA054A</strain>
    </source>
</reference>
<dbReference type="OrthoDB" id="9146593at2"/>
<organism evidence="2 3">
    <name type="scientific">Corallococcus terminator</name>
    <dbReference type="NCBI Taxonomy" id="2316733"/>
    <lineage>
        <taxon>Bacteria</taxon>
        <taxon>Pseudomonadati</taxon>
        <taxon>Myxococcota</taxon>
        <taxon>Myxococcia</taxon>
        <taxon>Myxococcales</taxon>
        <taxon>Cystobacterineae</taxon>
        <taxon>Myxococcaceae</taxon>
        <taxon>Corallococcus</taxon>
    </lineage>
</organism>
<proteinExistence type="predicted"/>
<accession>A0A3A8IUX0</accession>
<sequence>MPRDLSRRSILKLLSGTAMAAPFAHLLTSSVAEAADAAPLRFIALFTPHGVLPEYWTPKGGETDFNIDFENSVLQPLQRHRSKLLVLDGLDYRVLYEHGRTGHEGGPVTFLTGSEVVVDSGDELPAGPSLDQVIGNTVGGSTQFRSLQLHAFEQFGAQHVYNSISFTENGSRVPFELNPANVYKRLFGSMGGSSAEAQAILLKRKSLMDYLIKDATRLKKRLATAEGQKLDTHLEALRDIERRLTNVGALGCVKPEEPSDALSDLGNLDNMPGLTQLHMDLIARAFACDLTRVVTMTIPGPSMPWIDIPEDIHNDIAHRTDTQSEPERTEIRLRMVRVQQWYSEQLALLMDSLAAIPEGSGTVLDNTVILWGNELGDAAGHMNVSIPTVLAGGAGGKFRMGRYLALRPNNRDPLGNWEGPGKPLAGAVEHNKLLTSIAQAFGVNVDRFGHEAYTGTLPGLT</sequence>
<evidence type="ECO:0000313" key="3">
    <source>
        <dbReference type="Proteomes" id="UP000268094"/>
    </source>
</evidence>
<evidence type="ECO:0000256" key="1">
    <source>
        <dbReference type="SAM" id="SignalP"/>
    </source>
</evidence>
<dbReference type="Proteomes" id="UP000268094">
    <property type="component" value="Unassembled WGS sequence"/>
</dbReference>
<dbReference type="AlphaFoldDB" id="A0A3A8IUX0"/>
<dbReference type="RefSeq" id="WP_120542949.1">
    <property type="nucleotide sequence ID" value="NZ_RAVZ01000177.1"/>
</dbReference>
<evidence type="ECO:0000313" key="2">
    <source>
        <dbReference type="EMBL" id="RKG83560.1"/>
    </source>
</evidence>
<feature type="signal peptide" evidence="1">
    <location>
        <begin position="1"/>
        <end position="20"/>
    </location>
</feature>
<dbReference type="InterPro" id="IPR011447">
    <property type="entry name" value="DUF1552"/>
</dbReference>
<keyword evidence="3" id="KW-1185">Reference proteome</keyword>
<name>A0A3A8IUX0_9BACT</name>
<comment type="caution">
    <text evidence="2">The sequence shown here is derived from an EMBL/GenBank/DDBJ whole genome shotgun (WGS) entry which is preliminary data.</text>
</comment>
<gene>
    <name evidence="2" type="ORF">D7V88_23845</name>
</gene>
<dbReference type="InterPro" id="IPR006311">
    <property type="entry name" value="TAT_signal"/>
</dbReference>
<keyword evidence="1" id="KW-0732">Signal</keyword>
<dbReference type="PROSITE" id="PS51318">
    <property type="entry name" value="TAT"/>
    <property type="match status" value="1"/>
</dbReference>
<protein>
    <submittedName>
        <fullName evidence="2">DUF1552 domain-containing protein</fullName>
    </submittedName>
</protein>
<dbReference type="EMBL" id="RAVZ01000177">
    <property type="protein sequence ID" value="RKG83560.1"/>
    <property type="molecule type" value="Genomic_DNA"/>
</dbReference>